<dbReference type="FunCoup" id="G8ZZ07">
    <property type="interactions" value="909"/>
</dbReference>
<evidence type="ECO:0000256" key="6">
    <source>
        <dbReference type="ARBA" id="ARBA00022679"/>
    </source>
</evidence>
<evidence type="ECO:0000256" key="10">
    <source>
        <dbReference type="ARBA" id="ARBA00023136"/>
    </source>
</evidence>
<keyword evidence="10 12" id="KW-0472">Membrane</keyword>
<dbReference type="EMBL" id="HE616748">
    <property type="protein sequence ID" value="CCE93632.1"/>
    <property type="molecule type" value="Genomic_DNA"/>
</dbReference>
<dbReference type="PANTHER" id="PTHR22760:SF4">
    <property type="entry name" value="GPI MANNOSYLTRANSFERASE 3"/>
    <property type="match status" value="1"/>
</dbReference>
<feature type="transmembrane region" description="Helical" evidence="12">
    <location>
        <begin position="416"/>
        <end position="435"/>
    </location>
</feature>
<keyword evidence="6" id="KW-0808">Transferase</keyword>
<dbReference type="OrthoDB" id="416834at2759"/>
<evidence type="ECO:0000256" key="12">
    <source>
        <dbReference type="RuleBase" id="RU363075"/>
    </source>
</evidence>
<evidence type="ECO:0000256" key="4">
    <source>
        <dbReference type="ARBA" id="ARBA00022502"/>
    </source>
</evidence>
<evidence type="ECO:0000256" key="3">
    <source>
        <dbReference type="ARBA" id="ARBA00006065"/>
    </source>
</evidence>
<dbReference type="GO" id="GO:0005789">
    <property type="term" value="C:endoplasmic reticulum membrane"/>
    <property type="evidence" value="ECO:0007669"/>
    <property type="project" value="UniProtKB-SubCell"/>
</dbReference>
<comment type="similarity">
    <text evidence="3">Belongs to the glycosyltransferase 22 family. PIGB subfamily.</text>
</comment>
<dbReference type="RefSeq" id="XP_003682843.1">
    <property type="nucleotide sequence ID" value="XM_003682795.1"/>
</dbReference>
<feature type="transmembrane region" description="Helical" evidence="12">
    <location>
        <begin position="270"/>
        <end position="292"/>
    </location>
</feature>
<keyword evidence="8 12" id="KW-0256">Endoplasmic reticulum</keyword>
<comment type="pathway">
    <text evidence="2">Glycolipid biosynthesis; glycosylphosphatidylinositol-anchor biosynthesis.</text>
</comment>
<dbReference type="GO" id="GO:0006506">
    <property type="term" value="P:GPI anchor biosynthetic process"/>
    <property type="evidence" value="ECO:0007669"/>
    <property type="project" value="UniProtKB-UniPathway"/>
</dbReference>
<accession>G8ZZ07</accession>
<comment type="subcellular location">
    <subcellularLocation>
        <location evidence="1 12">Endoplasmic reticulum membrane</location>
        <topology evidence="1 12">Multi-pass membrane protein</topology>
    </subcellularLocation>
</comment>
<dbReference type="InParanoid" id="G8ZZ07"/>
<dbReference type="KEGG" id="tdl:TDEL_0G02650"/>
<keyword evidence="7 12" id="KW-0812">Transmembrane</keyword>
<keyword evidence="5 12" id="KW-0328">Glycosyltransferase</keyword>
<evidence type="ECO:0000256" key="1">
    <source>
        <dbReference type="ARBA" id="ARBA00004477"/>
    </source>
</evidence>
<gene>
    <name evidence="13" type="primary">TDEL0G02650</name>
    <name evidence="13" type="ORF">TDEL_0G02650</name>
</gene>
<evidence type="ECO:0000256" key="11">
    <source>
        <dbReference type="ARBA" id="ARBA00024708"/>
    </source>
</evidence>
<dbReference type="HOGENOM" id="CLU_012353_2_0_1"/>
<dbReference type="PANTHER" id="PTHR22760">
    <property type="entry name" value="GLYCOSYLTRANSFERASE"/>
    <property type="match status" value="1"/>
</dbReference>
<sequence length="595" mass="69318">MSAKNGERPTVSTFKILLIFRIINAITTRTFFQADEFWQALEPAHLKAFGYGKLTWEWEHGLRSYAFPLLFELTYRLVYLVSSFFRVLIDACTTPIARYLLSKGCSETHVKDLLKIFYELPEVLEYHGVIYAPKLVMAFIAAVGEYYTIQLVQKLYLLSLDKSKDSKASRLSKIKKFALVLTLTNFFNSFIITRTFINSFEMVLTCVALFYWDWTGGECIQGFDFTKSLLIGIFTCLQRPSNAVIWMTLGGFLICRLVQQQKYDRLAYLLRKLFTVFTLTVLLNCIIDYYFYGELVFPIFRFLKFNFTSPLSNFYGVSPWHFHITQSVPITLGLSTPLFVYGLFAPSSKRKYSSVFIDPMLQIKFIIFAVLLSLSYLPHKEFRFIYPLQPFFTSIASLGLSKLADSYNPKSKMVRELVWGFPFISIFAALFLNTFNEAGVVSVTKFLHEIPTVQSVGFIMPCHSTPWQSYLHRNDIKDLWAISCDPPLHLLNDPDAYNKLPHYMDESDYLYENIPSFIHKNFPPVCQKNESEDTKSYSHQWPEYLVIFEHLKYGYFASLLEDSPYVEVYRGFNSFFHWDSRRQGDVLVYKILIEN</sequence>
<keyword evidence="9 12" id="KW-1133">Transmembrane helix</keyword>
<evidence type="ECO:0000313" key="14">
    <source>
        <dbReference type="Proteomes" id="UP000005627"/>
    </source>
</evidence>
<reference evidence="13 14" key="1">
    <citation type="journal article" date="2011" name="Proc. Natl. Acad. Sci. U.S.A.">
        <title>Evolutionary erosion of yeast sex chromosomes by mating-type switching accidents.</title>
        <authorList>
            <person name="Gordon J.L."/>
            <person name="Armisen D."/>
            <person name="Proux-Wera E."/>
            <person name="Oheigeartaigh S.S."/>
            <person name="Byrne K.P."/>
            <person name="Wolfe K.H."/>
        </authorList>
    </citation>
    <scope>NUCLEOTIDE SEQUENCE [LARGE SCALE GENOMIC DNA]</scope>
    <source>
        <strain evidence="14">ATCC 10662 / CBS 1146 / NBRC 0425 / NCYC 2629 / NRRL Y-866</strain>
    </source>
</reference>
<dbReference type="UniPathway" id="UPA00196"/>
<evidence type="ECO:0000256" key="9">
    <source>
        <dbReference type="ARBA" id="ARBA00022989"/>
    </source>
</evidence>
<evidence type="ECO:0000256" key="7">
    <source>
        <dbReference type="ARBA" id="ARBA00022692"/>
    </source>
</evidence>
<comment type="function">
    <text evidence="11">Mannosyltransferase involved in glycosylphosphatidylinositol-anchor biosynthesis. Transfers the third mannose to Man2-GlcN-acyl-PI during GPI precursor assembly.</text>
</comment>
<dbReference type="GeneID" id="11504848"/>
<evidence type="ECO:0000256" key="2">
    <source>
        <dbReference type="ARBA" id="ARBA00004687"/>
    </source>
</evidence>
<proteinExistence type="inferred from homology"/>
<dbReference type="EC" id="2.4.1.-" evidence="12"/>
<feature type="transmembrane region" description="Helical" evidence="12">
    <location>
        <begin position="177"/>
        <end position="197"/>
    </location>
</feature>
<dbReference type="Proteomes" id="UP000005627">
    <property type="component" value="Chromosome 7"/>
</dbReference>
<evidence type="ECO:0000256" key="8">
    <source>
        <dbReference type="ARBA" id="ARBA00022824"/>
    </source>
</evidence>
<organism evidence="13 14">
    <name type="scientific">Torulaspora delbrueckii</name>
    <name type="common">Yeast</name>
    <name type="synonym">Candida colliculosa</name>
    <dbReference type="NCBI Taxonomy" id="4950"/>
    <lineage>
        <taxon>Eukaryota</taxon>
        <taxon>Fungi</taxon>
        <taxon>Dikarya</taxon>
        <taxon>Ascomycota</taxon>
        <taxon>Saccharomycotina</taxon>
        <taxon>Saccharomycetes</taxon>
        <taxon>Saccharomycetales</taxon>
        <taxon>Saccharomycetaceae</taxon>
        <taxon>Torulaspora</taxon>
    </lineage>
</organism>
<dbReference type="AlphaFoldDB" id="G8ZZ07"/>
<evidence type="ECO:0000313" key="13">
    <source>
        <dbReference type="EMBL" id="CCE93632.1"/>
    </source>
</evidence>
<keyword evidence="4" id="KW-0337">GPI-anchor biosynthesis</keyword>
<dbReference type="Pfam" id="PF03901">
    <property type="entry name" value="Glyco_transf_22"/>
    <property type="match status" value="1"/>
</dbReference>
<dbReference type="eggNOG" id="KOG1771">
    <property type="taxonomic scope" value="Eukaryota"/>
</dbReference>
<dbReference type="GO" id="GO:0000026">
    <property type="term" value="F:alpha-1,2-mannosyltransferase activity"/>
    <property type="evidence" value="ECO:0007669"/>
    <property type="project" value="EnsemblFungi"/>
</dbReference>
<dbReference type="InterPro" id="IPR005599">
    <property type="entry name" value="GPI_mannosylTrfase"/>
</dbReference>
<dbReference type="STRING" id="1076872.G8ZZ07"/>
<feature type="transmembrane region" description="Helical" evidence="12">
    <location>
        <begin position="320"/>
        <end position="344"/>
    </location>
</feature>
<feature type="transmembrane region" description="Helical" evidence="12">
    <location>
        <begin position="356"/>
        <end position="378"/>
    </location>
</feature>
<evidence type="ECO:0000256" key="5">
    <source>
        <dbReference type="ARBA" id="ARBA00022676"/>
    </source>
</evidence>
<protein>
    <recommendedName>
        <fullName evidence="12">Mannosyltransferase</fullName>
        <ecNumber evidence="12">2.4.1.-</ecNumber>
    </recommendedName>
</protein>
<name>G8ZZ07_TORDE</name>
<keyword evidence="14" id="KW-1185">Reference proteome</keyword>